<dbReference type="Pfam" id="PF06527">
    <property type="entry name" value="TniQ"/>
    <property type="match status" value="1"/>
</dbReference>
<accession>A0A2V0QN91</accession>
<organism evidence="2 3">
    <name type="scientific">Pseudomonas syringae pv. actinidiae</name>
    <dbReference type="NCBI Taxonomy" id="103796"/>
    <lineage>
        <taxon>Bacteria</taxon>
        <taxon>Pseudomonadati</taxon>
        <taxon>Pseudomonadota</taxon>
        <taxon>Gammaproteobacteria</taxon>
        <taxon>Pseudomonadales</taxon>
        <taxon>Pseudomonadaceae</taxon>
        <taxon>Pseudomonas</taxon>
        <taxon>Pseudomonas syringae</taxon>
    </lineage>
</organism>
<proteinExistence type="predicted"/>
<dbReference type="EMBL" id="BGJZ01000267">
    <property type="protein sequence ID" value="GBH11725.1"/>
    <property type="molecule type" value="Genomic_DNA"/>
</dbReference>
<evidence type="ECO:0000313" key="2">
    <source>
        <dbReference type="EMBL" id="GBH11725.1"/>
    </source>
</evidence>
<dbReference type="InterPro" id="IPR009492">
    <property type="entry name" value="TniQ"/>
</dbReference>
<gene>
    <name evidence="2" type="ORF">KPSA1_05168</name>
</gene>
<evidence type="ECO:0000313" key="3">
    <source>
        <dbReference type="Proteomes" id="UP000247480"/>
    </source>
</evidence>
<sequence length="219" mass="24835">MLFFPQPFPDESLYSLAVRFHKLIAHESYRETSRELFGVYSRTCGSVLPCCLGSLSQRLKAAYSVDDLIERFTLLPLYRPFMAESKYPVVRATMAGSSGSGLKMSLGITASRFLKHDSFRYCESCTREDIQKYGVPYWHRIHQAIGSCCCPHHEEVLYAITFPDRADWRCMMLPTEAHGVPVMESACNAASITISKMQLWGLVYCLKNKCSVKSSMLAR</sequence>
<feature type="domain" description="TniQ" evidence="1">
    <location>
        <begin position="3"/>
        <end position="156"/>
    </location>
</feature>
<protein>
    <submittedName>
        <fullName evidence="2">Cyanate permease</fullName>
    </submittedName>
</protein>
<dbReference type="AlphaFoldDB" id="A0A2V0QN91"/>
<comment type="caution">
    <text evidence="2">The sequence shown here is derived from an EMBL/GenBank/DDBJ whole genome shotgun (WGS) entry which is preliminary data.</text>
</comment>
<reference evidence="2 3" key="1">
    <citation type="submission" date="2018-04" db="EMBL/GenBank/DDBJ databases">
        <title>Draft genome sequence of Pseudomonas syringae pv. actinidiae biovar 1 strains isolated from kiwifruit in Kagawa prefecture.</title>
        <authorList>
            <person name="Tabuchi M."/>
            <person name="Saito M."/>
            <person name="Fujiwara S."/>
            <person name="Sasa N."/>
            <person name="Akimitsu K."/>
            <person name="Gomi K."/>
            <person name="Konishi-Sugita S."/>
            <person name="Hamano K."/>
            <person name="Kataoka I."/>
        </authorList>
    </citation>
    <scope>NUCLEOTIDE SEQUENCE [LARGE SCALE GENOMIC DNA]</scope>
    <source>
        <strain evidence="2 3">MAFF212206</strain>
    </source>
</reference>
<name>A0A2V0QN91_PSESF</name>
<evidence type="ECO:0000259" key="1">
    <source>
        <dbReference type="Pfam" id="PF06527"/>
    </source>
</evidence>
<dbReference type="Proteomes" id="UP000247480">
    <property type="component" value="Unassembled WGS sequence"/>
</dbReference>